<dbReference type="GO" id="GO:0042302">
    <property type="term" value="F:structural constituent of cuticle"/>
    <property type="evidence" value="ECO:0007669"/>
    <property type="project" value="InterPro"/>
</dbReference>
<feature type="compositionally biased region" description="Low complexity" evidence="2">
    <location>
        <begin position="190"/>
        <end position="207"/>
    </location>
</feature>
<dbReference type="AlphaFoldDB" id="A0A0B1RR80"/>
<dbReference type="Proteomes" id="UP000053660">
    <property type="component" value="Unassembled WGS sequence"/>
</dbReference>
<dbReference type="GO" id="GO:0005581">
    <property type="term" value="C:collagen trimer"/>
    <property type="evidence" value="ECO:0007669"/>
    <property type="project" value="UniProtKB-KW"/>
</dbReference>
<feature type="compositionally biased region" description="Polar residues" evidence="2">
    <location>
        <begin position="104"/>
        <end position="114"/>
    </location>
</feature>
<feature type="region of interest" description="Disordered" evidence="2">
    <location>
        <begin position="104"/>
        <end position="258"/>
    </location>
</feature>
<dbReference type="SMART" id="SM01088">
    <property type="entry name" value="Col_cuticle_N"/>
    <property type="match status" value="1"/>
</dbReference>
<keyword evidence="3" id="KW-0812">Transmembrane</keyword>
<feature type="transmembrane region" description="Helical" evidence="3">
    <location>
        <begin position="20"/>
        <end position="43"/>
    </location>
</feature>
<organism evidence="5 6">
    <name type="scientific">Oesophagostomum dentatum</name>
    <name type="common">Nodular worm</name>
    <dbReference type="NCBI Taxonomy" id="61180"/>
    <lineage>
        <taxon>Eukaryota</taxon>
        <taxon>Metazoa</taxon>
        <taxon>Ecdysozoa</taxon>
        <taxon>Nematoda</taxon>
        <taxon>Chromadorea</taxon>
        <taxon>Rhabditida</taxon>
        <taxon>Rhabditina</taxon>
        <taxon>Rhabditomorpha</taxon>
        <taxon>Strongyloidea</taxon>
        <taxon>Strongylidae</taxon>
        <taxon>Oesophagostomum</taxon>
    </lineage>
</organism>
<feature type="domain" description="Nematode cuticle collagen N-terminal" evidence="4">
    <location>
        <begin position="19"/>
        <end position="71"/>
    </location>
</feature>
<accession>A0A0B1RR80</accession>
<protein>
    <submittedName>
        <fullName evidence="5">Collagen triple helix repeat protein</fullName>
    </submittedName>
</protein>
<keyword evidence="3" id="KW-1133">Transmembrane helix</keyword>
<name>A0A0B1RR80_OESDE</name>
<evidence type="ECO:0000256" key="2">
    <source>
        <dbReference type="SAM" id="MobiDB-lite"/>
    </source>
</evidence>
<dbReference type="OrthoDB" id="5875149at2759"/>
<evidence type="ECO:0000313" key="5">
    <source>
        <dbReference type="EMBL" id="KHJ75583.1"/>
    </source>
</evidence>
<feature type="compositionally biased region" description="Basic and acidic residues" evidence="2">
    <location>
        <begin position="138"/>
        <end position="153"/>
    </location>
</feature>
<evidence type="ECO:0000313" key="6">
    <source>
        <dbReference type="Proteomes" id="UP000053660"/>
    </source>
</evidence>
<evidence type="ECO:0000256" key="3">
    <source>
        <dbReference type="SAM" id="Phobius"/>
    </source>
</evidence>
<dbReference type="Pfam" id="PF01391">
    <property type="entry name" value="Collagen"/>
    <property type="match status" value="1"/>
</dbReference>
<feature type="non-terminal residue" evidence="5">
    <location>
        <position position="258"/>
    </location>
</feature>
<feature type="compositionally biased region" description="Pro residues" evidence="2">
    <location>
        <begin position="174"/>
        <end position="189"/>
    </location>
</feature>
<dbReference type="InterPro" id="IPR008160">
    <property type="entry name" value="Collagen"/>
</dbReference>
<dbReference type="PANTHER" id="PTHR24637">
    <property type="entry name" value="COLLAGEN"/>
    <property type="match status" value="1"/>
</dbReference>
<keyword evidence="5" id="KW-0176">Collagen</keyword>
<proteinExistence type="predicted"/>
<evidence type="ECO:0000259" key="4">
    <source>
        <dbReference type="SMART" id="SM01088"/>
    </source>
</evidence>
<reference evidence="5 6" key="1">
    <citation type="submission" date="2014-03" db="EMBL/GenBank/DDBJ databases">
        <title>Draft genome of the hookworm Oesophagostomum dentatum.</title>
        <authorList>
            <person name="Mitreva M."/>
        </authorList>
    </citation>
    <scope>NUCLEOTIDE SEQUENCE [LARGE SCALE GENOMIC DNA]</scope>
    <source>
        <strain evidence="5 6">OD-Hann</strain>
    </source>
</reference>
<keyword evidence="6" id="KW-1185">Reference proteome</keyword>
<dbReference type="InterPro" id="IPR002486">
    <property type="entry name" value="Col_cuticle_N"/>
</dbReference>
<keyword evidence="1" id="KW-0677">Repeat</keyword>
<gene>
    <name evidence="5" type="ORF">OESDEN_24801</name>
</gene>
<sequence>MLLNLSICELWNDAEALRKISFLGICVSTVAALTCIAALSTIYDYMQYMQMDLQSEIEFCEQRKNGLFTQYTKMKQALETRKRLTAKRQAPYDFDLTATEQFFPTSTEEPQESQSGSGCCSCRKGPVGPPGPPGPDGTDGKDGAPGQDGERGVDAGLNDIPTAADFCFDCPTGSPGPPGKPGPKGPPGKPGNDGPQGARGVQGRQGRPGPPGKPGPDGKPGAPGTPGQDGICEEVELPAGPPGPIGPPGEKGPRGPSG</sequence>
<dbReference type="EMBL" id="KN612603">
    <property type="protein sequence ID" value="KHJ75583.1"/>
    <property type="molecule type" value="Genomic_DNA"/>
</dbReference>
<evidence type="ECO:0000256" key="1">
    <source>
        <dbReference type="ARBA" id="ARBA00022737"/>
    </source>
</evidence>
<dbReference type="PANTHER" id="PTHR24637:SF301">
    <property type="entry name" value="NEMATODE CUTICLE COLLAGEN N-TERMINAL DOMAIN-CONTAINING PROTEIN"/>
    <property type="match status" value="1"/>
</dbReference>
<keyword evidence="3" id="KW-0472">Membrane</keyword>
<dbReference type="Pfam" id="PF01484">
    <property type="entry name" value="Col_cuticle_N"/>
    <property type="match status" value="1"/>
</dbReference>